<dbReference type="InterPro" id="IPR002197">
    <property type="entry name" value="HTH_Fis"/>
</dbReference>
<evidence type="ECO:0000259" key="7">
    <source>
        <dbReference type="PROSITE" id="PS50110"/>
    </source>
</evidence>
<dbReference type="InterPro" id="IPR035965">
    <property type="entry name" value="PAS-like_dom_sf"/>
</dbReference>
<dbReference type="InterPro" id="IPR011006">
    <property type="entry name" value="CheY-like_superfamily"/>
</dbReference>
<dbReference type="SUPFAM" id="SSF46689">
    <property type="entry name" value="Homeodomain-like"/>
    <property type="match status" value="1"/>
</dbReference>
<dbReference type="KEGG" id="scor:J3U87_28375"/>
<dbReference type="InterPro" id="IPR002078">
    <property type="entry name" value="Sigma_54_int"/>
</dbReference>
<evidence type="ECO:0000256" key="4">
    <source>
        <dbReference type="ARBA" id="ARBA00023163"/>
    </source>
</evidence>
<protein>
    <submittedName>
        <fullName evidence="8">Sigma-54-dependent Fis family transcriptional regulator</fullName>
    </submittedName>
</protein>
<dbReference type="Pfam" id="PF25601">
    <property type="entry name" value="AAA_lid_14"/>
    <property type="match status" value="1"/>
</dbReference>
<dbReference type="InterPro" id="IPR009057">
    <property type="entry name" value="Homeodomain-like_sf"/>
</dbReference>
<reference evidence="8" key="1">
    <citation type="submission" date="2021-03" db="EMBL/GenBank/DDBJ databases">
        <title>Acanthopleuribacteraceae sp. M133.</title>
        <authorList>
            <person name="Wang G."/>
        </authorList>
    </citation>
    <scope>NUCLEOTIDE SEQUENCE</scope>
    <source>
        <strain evidence="8">M133</strain>
    </source>
</reference>
<name>A0A8A4TKW8_SULCO</name>
<dbReference type="Proteomes" id="UP000663929">
    <property type="component" value="Chromosome"/>
</dbReference>
<evidence type="ECO:0000313" key="9">
    <source>
        <dbReference type="Proteomes" id="UP000663929"/>
    </source>
</evidence>
<dbReference type="PRINTS" id="PR01590">
    <property type="entry name" value="HTHFIS"/>
</dbReference>
<dbReference type="InterPro" id="IPR001789">
    <property type="entry name" value="Sig_transdc_resp-reg_receiver"/>
</dbReference>
<dbReference type="InterPro" id="IPR027417">
    <property type="entry name" value="P-loop_NTPase"/>
</dbReference>
<dbReference type="InterPro" id="IPR058031">
    <property type="entry name" value="AAA_lid_NorR"/>
</dbReference>
<dbReference type="AlphaFoldDB" id="A0A8A4TKW8"/>
<keyword evidence="2" id="KW-0067">ATP-binding</keyword>
<evidence type="ECO:0000256" key="5">
    <source>
        <dbReference type="PROSITE-ProRule" id="PRU00169"/>
    </source>
</evidence>
<dbReference type="GO" id="GO:0043565">
    <property type="term" value="F:sequence-specific DNA binding"/>
    <property type="evidence" value="ECO:0007669"/>
    <property type="project" value="InterPro"/>
</dbReference>
<feature type="domain" description="Sigma-54 factor interaction" evidence="6">
    <location>
        <begin position="270"/>
        <end position="499"/>
    </location>
</feature>
<feature type="domain" description="Response regulatory" evidence="7">
    <location>
        <begin position="12"/>
        <end position="127"/>
    </location>
</feature>
<dbReference type="InterPro" id="IPR025662">
    <property type="entry name" value="Sigma_54_int_dom_ATP-bd_1"/>
</dbReference>
<dbReference type="GO" id="GO:0006355">
    <property type="term" value="P:regulation of DNA-templated transcription"/>
    <property type="evidence" value="ECO:0007669"/>
    <property type="project" value="InterPro"/>
</dbReference>
<dbReference type="SUPFAM" id="SSF52540">
    <property type="entry name" value="P-loop containing nucleoside triphosphate hydrolases"/>
    <property type="match status" value="1"/>
</dbReference>
<evidence type="ECO:0000256" key="3">
    <source>
        <dbReference type="ARBA" id="ARBA00023015"/>
    </source>
</evidence>
<dbReference type="SMART" id="SM00382">
    <property type="entry name" value="AAA"/>
    <property type="match status" value="1"/>
</dbReference>
<dbReference type="GO" id="GO:0005524">
    <property type="term" value="F:ATP binding"/>
    <property type="evidence" value="ECO:0007669"/>
    <property type="project" value="UniProtKB-KW"/>
</dbReference>
<dbReference type="PROSITE" id="PS50045">
    <property type="entry name" value="SIGMA54_INTERACT_4"/>
    <property type="match status" value="1"/>
</dbReference>
<keyword evidence="9" id="KW-1185">Reference proteome</keyword>
<dbReference type="PANTHER" id="PTHR32071">
    <property type="entry name" value="TRANSCRIPTIONAL REGULATORY PROTEIN"/>
    <property type="match status" value="1"/>
</dbReference>
<dbReference type="PANTHER" id="PTHR32071:SF99">
    <property type="entry name" value="TRANSCRIPTIONAL REGULATORY PROTEIN"/>
    <property type="match status" value="1"/>
</dbReference>
<organism evidence="8 9">
    <name type="scientific">Sulfidibacter corallicola</name>
    <dbReference type="NCBI Taxonomy" id="2818388"/>
    <lineage>
        <taxon>Bacteria</taxon>
        <taxon>Pseudomonadati</taxon>
        <taxon>Acidobacteriota</taxon>
        <taxon>Holophagae</taxon>
        <taxon>Acanthopleuribacterales</taxon>
        <taxon>Acanthopleuribacteraceae</taxon>
        <taxon>Sulfidibacter</taxon>
    </lineage>
</organism>
<gene>
    <name evidence="8" type="ORF">J3U87_28375</name>
</gene>
<dbReference type="GO" id="GO:0000160">
    <property type="term" value="P:phosphorelay signal transduction system"/>
    <property type="evidence" value="ECO:0007669"/>
    <property type="project" value="InterPro"/>
</dbReference>
<evidence type="ECO:0000256" key="1">
    <source>
        <dbReference type="ARBA" id="ARBA00022741"/>
    </source>
</evidence>
<dbReference type="PROSITE" id="PS00675">
    <property type="entry name" value="SIGMA54_INTERACT_1"/>
    <property type="match status" value="1"/>
</dbReference>
<dbReference type="Gene3D" id="1.10.8.60">
    <property type="match status" value="1"/>
</dbReference>
<dbReference type="InterPro" id="IPR025944">
    <property type="entry name" value="Sigma_54_int_dom_CS"/>
</dbReference>
<dbReference type="SMART" id="SM00448">
    <property type="entry name" value="REC"/>
    <property type="match status" value="1"/>
</dbReference>
<dbReference type="Pfam" id="PF02954">
    <property type="entry name" value="HTH_8"/>
    <property type="match status" value="1"/>
</dbReference>
<dbReference type="EMBL" id="CP071793">
    <property type="protein sequence ID" value="QTD49521.1"/>
    <property type="molecule type" value="Genomic_DNA"/>
</dbReference>
<accession>A0A8A4TKW8</accession>
<evidence type="ECO:0000256" key="2">
    <source>
        <dbReference type="ARBA" id="ARBA00022840"/>
    </source>
</evidence>
<dbReference type="CDD" id="cd00156">
    <property type="entry name" value="REC"/>
    <property type="match status" value="1"/>
</dbReference>
<dbReference type="Pfam" id="PF00158">
    <property type="entry name" value="Sigma54_activat"/>
    <property type="match status" value="1"/>
</dbReference>
<dbReference type="SUPFAM" id="SSF52172">
    <property type="entry name" value="CheY-like"/>
    <property type="match status" value="1"/>
</dbReference>
<sequence length="580" mass="65228">MFPDNSSRQPQTILIIEDDGISRQILKVILEEEGFRCLCAENGQIGLDMWHETQPDVVLLDLEMPQIDGLEWLERVKLNESLTHSVILITAHESEEKLSACFALGIQTLLRKPVNRLELIGVVTRAFQFTEMARKLEQRNLLLESTFSQIKGGLMRVAGDTAVELISKDGIHILDANPESIIGRPLAQLLGKSFKPTQNVLTMVRKSGKPIYNRRLKWSLRSGRVIPVQLSAFPLLGPTPAGGWLLQFVDLQREEREQLQRFHGISFGRLVGSSTQMKAVYRLIDRIAPTMSSVLIQGESGTGKELVAREIHERSNRAQGPFHAVNCAAISPNLMESEFFGHEANAFTGAGKRKPGRLELAHRGTLFLDEVGELPLELQGKLLRVLEERAFERVGGTNTIRVDLRLLAATNRDLQEMVVAGTFRADLYYRLQVVPIRLPPLRERKEDLPLLVSWFIDELNRKMNCRVKHVSHDALNHMLHYHWPGNVRELLNTLECCFVMRRGDVIGLEDLPEFAEQPGATTPGEVAIATPTEPVFATPTSERELILQTLAKTNYKKGVAARLLGIHPTTLSRKLKKYGI</sequence>
<dbReference type="Gene3D" id="1.10.10.60">
    <property type="entry name" value="Homeodomain-like"/>
    <property type="match status" value="1"/>
</dbReference>
<keyword evidence="5" id="KW-0597">Phosphoprotein</keyword>
<keyword evidence="4" id="KW-0804">Transcription</keyword>
<keyword evidence="1" id="KW-0547">Nucleotide-binding</keyword>
<dbReference type="SUPFAM" id="SSF55785">
    <property type="entry name" value="PYP-like sensor domain (PAS domain)"/>
    <property type="match status" value="1"/>
</dbReference>
<proteinExistence type="predicted"/>
<dbReference type="InterPro" id="IPR003593">
    <property type="entry name" value="AAA+_ATPase"/>
</dbReference>
<feature type="modified residue" description="4-aspartylphosphate" evidence="5">
    <location>
        <position position="61"/>
    </location>
</feature>
<keyword evidence="3" id="KW-0805">Transcription regulation</keyword>
<dbReference type="PROSITE" id="PS00688">
    <property type="entry name" value="SIGMA54_INTERACT_3"/>
    <property type="match status" value="1"/>
</dbReference>
<dbReference type="PROSITE" id="PS50110">
    <property type="entry name" value="RESPONSE_REGULATORY"/>
    <property type="match status" value="1"/>
</dbReference>
<dbReference type="Gene3D" id="3.40.50.300">
    <property type="entry name" value="P-loop containing nucleotide triphosphate hydrolases"/>
    <property type="match status" value="1"/>
</dbReference>
<evidence type="ECO:0000313" key="8">
    <source>
        <dbReference type="EMBL" id="QTD49521.1"/>
    </source>
</evidence>
<dbReference type="RefSeq" id="WP_237379153.1">
    <property type="nucleotide sequence ID" value="NZ_CP071793.1"/>
</dbReference>
<evidence type="ECO:0000259" key="6">
    <source>
        <dbReference type="PROSITE" id="PS50045"/>
    </source>
</evidence>
<dbReference type="CDD" id="cd00009">
    <property type="entry name" value="AAA"/>
    <property type="match status" value="1"/>
</dbReference>
<dbReference type="FunFam" id="3.40.50.300:FF:000006">
    <property type="entry name" value="DNA-binding transcriptional regulator NtrC"/>
    <property type="match status" value="1"/>
</dbReference>
<dbReference type="Gene3D" id="3.40.50.2300">
    <property type="match status" value="1"/>
</dbReference>
<dbReference type="Pfam" id="PF00072">
    <property type="entry name" value="Response_reg"/>
    <property type="match status" value="1"/>
</dbReference>